<feature type="region of interest" description="Disordered" evidence="1">
    <location>
        <begin position="167"/>
        <end position="192"/>
    </location>
</feature>
<proteinExistence type="predicted"/>
<comment type="caution">
    <text evidence="2">The sequence shown here is derived from an EMBL/GenBank/DDBJ whole genome shotgun (WGS) entry which is preliminary data.</text>
</comment>
<sequence length="192" mass="18228">MSRHKAENLLETSPFDDDLQAELAAQPARRGPSKLTLSFGAGVVLVAGLLAGIQAQKTFGSPAAPSFAAGQGNAGATRGQGGGQAGGQAGGQGGGGGFGGQGGGGFAGAGGNATIGTVQRVAGGTIYIKTAQGDAVTVKTTSSTKIQVTATGKATDLRAGTSVVVSGDKGADGTVNATSVSQGSPPGGRQGS</sequence>
<name>A0A8J3UPS3_9ACTN</name>
<feature type="compositionally biased region" description="Gly residues" evidence="1">
    <location>
        <begin position="78"/>
        <end position="97"/>
    </location>
</feature>
<dbReference type="EMBL" id="BOOQ01000046">
    <property type="protein sequence ID" value="GII49798.1"/>
    <property type="molecule type" value="Genomic_DNA"/>
</dbReference>
<reference evidence="2" key="1">
    <citation type="submission" date="2021-01" db="EMBL/GenBank/DDBJ databases">
        <title>Whole genome shotgun sequence of Planotetraspora silvatica NBRC 100141.</title>
        <authorList>
            <person name="Komaki H."/>
            <person name="Tamura T."/>
        </authorList>
    </citation>
    <scope>NUCLEOTIDE SEQUENCE</scope>
    <source>
        <strain evidence="2">NBRC 100141</strain>
    </source>
</reference>
<organism evidence="2 3">
    <name type="scientific">Planotetraspora silvatica</name>
    <dbReference type="NCBI Taxonomy" id="234614"/>
    <lineage>
        <taxon>Bacteria</taxon>
        <taxon>Bacillati</taxon>
        <taxon>Actinomycetota</taxon>
        <taxon>Actinomycetes</taxon>
        <taxon>Streptosporangiales</taxon>
        <taxon>Streptosporangiaceae</taxon>
        <taxon>Planotetraspora</taxon>
    </lineage>
</organism>
<feature type="region of interest" description="Disordered" evidence="1">
    <location>
        <begin position="65"/>
        <end position="97"/>
    </location>
</feature>
<gene>
    <name evidence="2" type="ORF">Psi02_62220</name>
</gene>
<dbReference type="RefSeq" id="WP_203979335.1">
    <property type="nucleotide sequence ID" value="NZ_BAAAKY010000030.1"/>
</dbReference>
<evidence type="ECO:0000313" key="2">
    <source>
        <dbReference type="EMBL" id="GII49798.1"/>
    </source>
</evidence>
<evidence type="ECO:0000313" key="3">
    <source>
        <dbReference type="Proteomes" id="UP000644610"/>
    </source>
</evidence>
<dbReference type="AlphaFoldDB" id="A0A8J3UPS3"/>
<protein>
    <recommendedName>
        <fullName evidence="4">DUF5666 domain-containing protein</fullName>
    </recommendedName>
</protein>
<dbReference type="Proteomes" id="UP000644610">
    <property type="component" value="Unassembled WGS sequence"/>
</dbReference>
<feature type="compositionally biased region" description="Low complexity" evidence="1">
    <location>
        <begin position="68"/>
        <end position="77"/>
    </location>
</feature>
<accession>A0A8J3UPS3</accession>
<evidence type="ECO:0000256" key="1">
    <source>
        <dbReference type="SAM" id="MobiDB-lite"/>
    </source>
</evidence>
<evidence type="ECO:0008006" key="4">
    <source>
        <dbReference type="Google" id="ProtNLM"/>
    </source>
</evidence>
<keyword evidence="3" id="KW-1185">Reference proteome</keyword>